<sequence>MTSWKSATRSPIAAFPSISTSRTPPEGQGSAVAGGAAGALLAGTGPAVTLTAVGPGAARGAGGVEQPAAPASTPAVSRPGIHRLIHRFAIIR</sequence>
<proteinExistence type="predicted"/>
<dbReference type="Proteomes" id="UP000608522">
    <property type="component" value="Unassembled WGS sequence"/>
</dbReference>
<gene>
    <name evidence="2" type="ORF">Sspor_56920</name>
</gene>
<evidence type="ECO:0000313" key="3">
    <source>
        <dbReference type="Proteomes" id="UP000608522"/>
    </source>
</evidence>
<dbReference type="EMBL" id="BNED01000005">
    <property type="protein sequence ID" value="GHI80131.1"/>
    <property type="molecule type" value="Genomic_DNA"/>
</dbReference>
<reference evidence="3" key="1">
    <citation type="submission" date="2023-07" db="EMBL/GenBank/DDBJ databases">
        <title>Whole genome shotgun sequence of Streptomyces spororaveus NBRC 15456.</title>
        <authorList>
            <person name="Komaki H."/>
            <person name="Tamura T."/>
        </authorList>
    </citation>
    <scope>NUCLEOTIDE SEQUENCE [LARGE SCALE GENOMIC DNA]</scope>
    <source>
        <strain evidence="3">NBRC 15456</strain>
    </source>
</reference>
<comment type="caution">
    <text evidence="2">The sequence shown here is derived from an EMBL/GenBank/DDBJ whole genome shotgun (WGS) entry which is preliminary data.</text>
</comment>
<feature type="region of interest" description="Disordered" evidence="1">
    <location>
        <begin position="1"/>
        <end position="33"/>
    </location>
</feature>
<accession>A0ABQ3TIB0</accession>
<evidence type="ECO:0000256" key="1">
    <source>
        <dbReference type="SAM" id="MobiDB-lite"/>
    </source>
</evidence>
<protein>
    <submittedName>
        <fullName evidence="2">Uncharacterized protein</fullName>
    </submittedName>
</protein>
<keyword evidence="3" id="KW-1185">Reference proteome</keyword>
<name>A0ABQ3TIB0_9ACTN</name>
<organism evidence="2 3">
    <name type="scientific">Streptomyces spororaveus</name>
    <dbReference type="NCBI Taxonomy" id="284039"/>
    <lineage>
        <taxon>Bacteria</taxon>
        <taxon>Bacillati</taxon>
        <taxon>Actinomycetota</taxon>
        <taxon>Actinomycetes</taxon>
        <taxon>Kitasatosporales</taxon>
        <taxon>Streptomycetaceae</taxon>
        <taxon>Streptomyces</taxon>
    </lineage>
</organism>
<evidence type="ECO:0000313" key="2">
    <source>
        <dbReference type="EMBL" id="GHI80131.1"/>
    </source>
</evidence>